<proteinExistence type="predicted"/>
<keyword evidence="3" id="KW-1185">Reference proteome</keyword>
<gene>
    <name evidence="2" type="ORF">HALOF300_04341</name>
</gene>
<comment type="caution">
    <text evidence="2">The sequence shown here is derived from an EMBL/GenBank/DDBJ whole genome shotgun (WGS) entry which is preliminary data.</text>
</comment>
<evidence type="ECO:0000256" key="1">
    <source>
        <dbReference type="SAM" id="Phobius"/>
    </source>
</evidence>
<name>A0A7M4DQA3_9MICO</name>
<keyword evidence="1" id="KW-0812">Transmembrane</keyword>
<keyword evidence="1" id="KW-1133">Transmembrane helix</keyword>
<dbReference type="AlphaFoldDB" id="A0A7M4DQA3"/>
<dbReference type="EMBL" id="CACRYJ010000061">
    <property type="protein sequence ID" value="VZO39647.1"/>
    <property type="molecule type" value="Genomic_DNA"/>
</dbReference>
<dbReference type="RefSeq" id="WP_156742959.1">
    <property type="nucleotide sequence ID" value="NZ_CACRYJ010000061.1"/>
</dbReference>
<organism evidence="2 3">
    <name type="scientific">Occultella aeris</name>
    <dbReference type="NCBI Taxonomy" id="2761496"/>
    <lineage>
        <taxon>Bacteria</taxon>
        <taxon>Bacillati</taxon>
        <taxon>Actinomycetota</taxon>
        <taxon>Actinomycetes</taxon>
        <taxon>Micrococcales</taxon>
        <taxon>Ruaniaceae</taxon>
        <taxon>Occultella</taxon>
    </lineage>
</organism>
<keyword evidence="1" id="KW-0472">Membrane</keyword>
<feature type="transmembrane region" description="Helical" evidence="1">
    <location>
        <begin position="41"/>
        <end position="63"/>
    </location>
</feature>
<evidence type="ECO:0000313" key="3">
    <source>
        <dbReference type="Proteomes" id="UP000419743"/>
    </source>
</evidence>
<feature type="transmembrane region" description="Helical" evidence="1">
    <location>
        <begin position="12"/>
        <end position="35"/>
    </location>
</feature>
<sequence length="88" mass="9211">MVTPRAHLYAGWLGVVMILSGALLVIGSAMVGYSNYLDGDIGTAVLSAILAAFGVFAMIRFATIRSQAIRQHRASSSAEAAAPDEERG</sequence>
<accession>A0A7M4DQA3</accession>
<protein>
    <submittedName>
        <fullName evidence="2">Uncharacterized protein</fullName>
    </submittedName>
</protein>
<reference evidence="2 3" key="1">
    <citation type="submission" date="2019-11" db="EMBL/GenBank/DDBJ databases">
        <authorList>
            <person name="Criscuolo A."/>
        </authorList>
    </citation>
    <scope>NUCLEOTIDE SEQUENCE [LARGE SCALE GENOMIC DNA]</scope>
    <source>
        <strain evidence="2">CIP111667</strain>
    </source>
</reference>
<evidence type="ECO:0000313" key="2">
    <source>
        <dbReference type="EMBL" id="VZO39647.1"/>
    </source>
</evidence>
<dbReference type="Proteomes" id="UP000419743">
    <property type="component" value="Unassembled WGS sequence"/>
</dbReference>